<protein>
    <submittedName>
        <fullName evidence="1">Uncharacterized protein</fullName>
    </submittedName>
</protein>
<dbReference type="AlphaFoldDB" id="A0A173S3R0"/>
<evidence type="ECO:0000313" key="2">
    <source>
        <dbReference type="Proteomes" id="UP000095591"/>
    </source>
</evidence>
<gene>
    <name evidence="1" type="ORF">ERS852429_00876</name>
</gene>
<dbReference type="Proteomes" id="UP000095591">
    <property type="component" value="Unassembled WGS sequence"/>
</dbReference>
<proteinExistence type="predicted"/>
<reference evidence="1 2" key="1">
    <citation type="submission" date="2015-09" db="EMBL/GenBank/DDBJ databases">
        <authorList>
            <consortium name="Pathogen Informatics"/>
        </authorList>
    </citation>
    <scope>NUCLEOTIDE SEQUENCE [LARGE SCALE GENOMIC DNA]</scope>
    <source>
        <strain evidence="1 2">2789STDY5608872</strain>
    </source>
</reference>
<sequence>MPRKALYRYTTDSNSSSTALFKPIWASSKPRWASNTSM</sequence>
<evidence type="ECO:0000313" key="1">
    <source>
        <dbReference type="EMBL" id="CUM84851.1"/>
    </source>
</evidence>
<organism evidence="1 2">
    <name type="scientific">Parabacteroides distasonis</name>
    <dbReference type="NCBI Taxonomy" id="823"/>
    <lineage>
        <taxon>Bacteria</taxon>
        <taxon>Pseudomonadati</taxon>
        <taxon>Bacteroidota</taxon>
        <taxon>Bacteroidia</taxon>
        <taxon>Bacteroidales</taxon>
        <taxon>Tannerellaceae</taxon>
        <taxon>Parabacteroides</taxon>
    </lineage>
</organism>
<dbReference type="EMBL" id="CYXP01000001">
    <property type="protein sequence ID" value="CUM84851.1"/>
    <property type="molecule type" value="Genomic_DNA"/>
</dbReference>
<name>A0A173S3R0_PARDI</name>
<accession>A0A173S3R0</accession>